<accession>A0A843TYK8</accession>
<dbReference type="OrthoDB" id="891726at2759"/>
<reference evidence="2" key="1">
    <citation type="submission" date="2017-07" db="EMBL/GenBank/DDBJ databases">
        <title>Taro Niue Genome Assembly and Annotation.</title>
        <authorList>
            <person name="Atibalentja N."/>
            <person name="Keating K."/>
            <person name="Fields C.J."/>
        </authorList>
    </citation>
    <scope>NUCLEOTIDE SEQUENCE</scope>
    <source>
        <strain evidence="2">Niue_2</strain>
        <tissue evidence="2">Leaf</tissue>
    </source>
</reference>
<dbReference type="InterPro" id="IPR007541">
    <property type="entry name" value="Uncharacterised_BSP"/>
</dbReference>
<evidence type="ECO:0000313" key="3">
    <source>
        <dbReference type="Proteomes" id="UP000652761"/>
    </source>
</evidence>
<protein>
    <recommendedName>
        <fullName evidence="4">Plant basic secretory protein (BSP) family protein</fullName>
    </recommendedName>
</protein>
<dbReference type="PANTHER" id="PTHR33321:SF12">
    <property type="entry name" value="PLANT BASIC SECRETORY PROTEIN (BSP) FAMILY PROTEIN"/>
    <property type="match status" value="1"/>
</dbReference>
<feature type="signal peptide" evidence="1">
    <location>
        <begin position="1"/>
        <end position="20"/>
    </location>
</feature>
<evidence type="ECO:0008006" key="4">
    <source>
        <dbReference type="Google" id="ProtNLM"/>
    </source>
</evidence>
<dbReference type="AlphaFoldDB" id="A0A843TYK8"/>
<gene>
    <name evidence="2" type="ORF">Taro_005690</name>
</gene>
<sequence>MASFLLSLVAFSILTASVATLTLNDVRYVVTNNATNTLGGERYDSEVGADFTVQVLRNATVFVWKVFEQGPDERKDVHEVHLYVRSADGIANTDGGSNIFVSADYIGNFSGDVRPFLTGVLYHEVTHVWQWNGQGTAPGGLTEGIADYVMFKAGMLGWGKPGAGSRWDEGYEVTAMFLDYCASFKSSFVADLNKLMKDKYSDGHFQTLLGKPLDQLWADYKAKYGGGGQAVKHPSMHRNI</sequence>
<evidence type="ECO:0000313" key="2">
    <source>
        <dbReference type="EMBL" id="MQL73349.1"/>
    </source>
</evidence>
<name>A0A843TYK8_COLES</name>
<keyword evidence="3" id="KW-1185">Reference proteome</keyword>
<comment type="caution">
    <text evidence="2">The sequence shown here is derived from an EMBL/GenBank/DDBJ whole genome shotgun (WGS) entry which is preliminary data.</text>
</comment>
<dbReference type="EMBL" id="NMUH01000162">
    <property type="protein sequence ID" value="MQL73349.1"/>
    <property type="molecule type" value="Genomic_DNA"/>
</dbReference>
<organism evidence="2 3">
    <name type="scientific">Colocasia esculenta</name>
    <name type="common">Wild taro</name>
    <name type="synonym">Arum esculentum</name>
    <dbReference type="NCBI Taxonomy" id="4460"/>
    <lineage>
        <taxon>Eukaryota</taxon>
        <taxon>Viridiplantae</taxon>
        <taxon>Streptophyta</taxon>
        <taxon>Embryophyta</taxon>
        <taxon>Tracheophyta</taxon>
        <taxon>Spermatophyta</taxon>
        <taxon>Magnoliopsida</taxon>
        <taxon>Liliopsida</taxon>
        <taxon>Araceae</taxon>
        <taxon>Aroideae</taxon>
        <taxon>Colocasieae</taxon>
        <taxon>Colocasia</taxon>
    </lineage>
</organism>
<proteinExistence type="predicted"/>
<dbReference type="Proteomes" id="UP000652761">
    <property type="component" value="Unassembled WGS sequence"/>
</dbReference>
<evidence type="ECO:0000256" key="1">
    <source>
        <dbReference type="SAM" id="SignalP"/>
    </source>
</evidence>
<feature type="chain" id="PRO_5032459484" description="Plant basic secretory protein (BSP) family protein" evidence="1">
    <location>
        <begin position="21"/>
        <end position="240"/>
    </location>
</feature>
<dbReference type="PANTHER" id="PTHR33321">
    <property type="match status" value="1"/>
</dbReference>
<keyword evidence="1" id="KW-0732">Signal</keyword>
<dbReference type="Pfam" id="PF04450">
    <property type="entry name" value="BSP"/>
    <property type="match status" value="1"/>
</dbReference>